<dbReference type="PANTHER" id="PTHR43708:SF4">
    <property type="entry name" value="OXIDOREDUCTASE YCEM-RELATED"/>
    <property type="match status" value="1"/>
</dbReference>
<dbReference type="Pfam" id="PF22725">
    <property type="entry name" value="GFO_IDH_MocA_C3"/>
    <property type="match status" value="1"/>
</dbReference>
<dbReference type="InterPro" id="IPR051317">
    <property type="entry name" value="Gfo/Idh/MocA_oxidoreduct"/>
</dbReference>
<protein>
    <submittedName>
        <fullName evidence="3">Dehydrogenase</fullName>
    </submittedName>
</protein>
<evidence type="ECO:0000313" key="4">
    <source>
        <dbReference type="Proteomes" id="UP001254832"/>
    </source>
</evidence>
<feature type="domain" description="GFO/IDH/MocA-like oxidoreductase" evidence="2">
    <location>
        <begin position="132"/>
        <end position="236"/>
    </location>
</feature>
<dbReference type="Proteomes" id="UP001254832">
    <property type="component" value="Unassembled WGS sequence"/>
</dbReference>
<gene>
    <name evidence="3" type="ORF">J2W91_001005</name>
</gene>
<dbReference type="InterPro" id="IPR055170">
    <property type="entry name" value="GFO_IDH_MocA-like_dom"/>
</dbReference>
<comment type="caution">
    <text evidence="3">The sequence shown here is derived from an EMBL/GenBank/DDBJ whole genome shotgun (WGS) entry which is preliminary data.</text>
</comment>
<dbReference type="InterPro" id="IPR000683">
    <property type="entry name" value="Gfo/Idh/MocA-like_OxRdtase_N"/>
</dbReference>
<dbReference type="EMBL" id="JAVDTR010000002">
    <property type="protein sequence ID" value="MDR6722557.1"/>
    <property type="molecule type" value="Genomic_DNA"/>
</dbReference>
<dbReference type="SUPFAM" id="SSF51735">
    <property type="entry name" value="NAD(P)-binding Rossmann-fold domains"/>
    <property type="match status" value="1"/>
</dbReference>
<feature type="domain" description="Gfo/Idh/MocA-like oxidoreductase N-terminal" evidence="1">
    <location>
        <begin position="5"/>
        <end position="124"/>
    </location>
</feature>
<dbReference type="AlphaFoldDB" id="A0AAP5LKS3"/>
<evidence type="ECO:0000313" key="3">
    <source>
        <dbReference type="EMBL" id="MDR6722557.1"/>
    </source>
</evidence>
<reference evidence="3" key="1">
    <citation type="submission" date="2023-07" db="EMBL/GenBank/DDBJ databases">
        <title>Sorghum-associated microbial communities from plants grown in Nebraska, USA.</title>
        <authorList>
            <person name="Schachtman D."/>
        </authorList>
    </citation>
    <scope>NUCLEOTIDE SEQUENCE</scope>
    <source>
        <strain evidence="3">BE80</strain>
    </source>
</reference>
<evidence type="ECO:0000259" key="1">
    <source>
        <dbReference type="Pfam" id="PF01408"/>
    </source>
</evidence>
<organism evidence="3 4">
    <name type="scientific">Paenibacillus amylolyticus</name>
    <dbReference type="NCBI Taxonomy" id="1451"/>
    <lineage>
        <taxon>Bacteria</taxon>
        <taxon>Bacillati</taxon>
        <taxon>Bacillota</taxon>
        <taxon>Bacilli</taxon>
        <taxon>Bacillales</taxon>
        <taxon>Paenibacillaceae</taxon>
        <taxon>Paenibacillus</taxon>
    </lineage>
</organism>
<sequence length="330" mass="36176">MNPIKLCFIGAGFHASTNIYPSAIEAGAIIQGIATRSLERSQAALLRFGSIGQAYDNVHLMLEHEDCDGVVVVAQPQDQVTLAMECIRAGKNVYVDKPLGWNAAEAKMVSDAAEQAGVVLMVGFMKRYAPVYLKLKELIDGGTLGKVRSFQVRFAVDSTPFCKDEEQFIKLAAIHMVDLMRFLFGDMVKVTGTTVRDGEHINQGISFVFEQGIVGSAYFAGMSAWSRESEHVLVTFDNGFASADEVTKLTIHSSQTFDNLPWKSLAEQDIVYTPSAYPMSGTHRDLYLRGFVGEMVHFSECCRDHSLPHSSGQDNIKTMALCDAILSALA</sequence>
<proteinExistence type="predicted"/>
<dbReference type="GO" id="GO:0000166">
    <property type="term" value="F:nucleotide binding"/>
    <property type="evidence" value="ECO:0007669"/>
    <property type="project" value="InterPro"/>
</dbReference>
<dbReference type="Pfam" id="PF01408">
    <property type="entry name" value="GFO_IDH_MocA"/>
    <property type="match status" value="1"/>
</dbReference>
<name>A0AAP5LKS3_PAEAM</name>
<dbReference type="SUPFAM" id="SSF55347">
    <property type="entry name" value="Glyceraldehyde-3-phosphate dehydrogenase-like, C-terminal domain"/>
    <property type="match status" value="1"/>
</dbReference>
<dbReference type="Gene3D" id="3.40.50.720">
    <property type="entry name" value="NAD(P)-binding Rossmann-like Domain"/>
    <property type="match status" value="1"/>
</dbReference>
<evidence type="ECO:0000259" key="2">
    <source>
        <dbReference type="Pfam" id="PF22725"/>
    </source>
</evidence>
<accession>A0AAP5LKS3</accession>
<dbReference type="PANTHER" id="PTHR43708">
    <property type="entry name" value="CONSERVED EXPRESSED OXIDOREDUCTASE (EUROFUNG)"/>
    <property type="match status" value="1"/>
</dbReference>
<dbReference type="InterPro" id="IPR036291">
    <property type="entry name" value="NAD(P)-bd_dom_sf"/>
</dbReference>
<dbReference type="Gene3D" id="3.30.360.10">
    <property type="entry name" value="Dihydrodipicolinate Reductase, domain 2"/>
    <property type="match status" value="1"/>
</dbReference>